<name>A0ABT1IWZ6_9ACTN</name>
<dbReference type="PANTHER" id="PTHR38440:SF1">
    <property type="entry name" value="UPF0398 PROTEIN SPR0331"/>
    <property type="match status" value="1"/>
</dbReference>
<accession>A0ABT1IWZ6</accession>
<organism evidence="1 2">
    <name type="scientific">Kitasatospora paracochleata</name>
    <dbReference type="NCBI Taxonomy" id="58354"/>
    <lineage>
        <taxon>Bacteria</taxon>
        <taxon>Bacillati</taxon>
        <taxon>Actinomycetota</taxon>
        <taxon>Actinomycetes</taxon>
        <taxon>Kitasatosporales</taxon>
        <taxon>Streptomycetaceae</taxon>
        <taxon>Kitasatospora</taxon>
    </lineage>
</organism>
<dbReference type="Gene3D" id="3.40.50.450">
    <property type="match status" value="1"/>
</dbReference>
<gene>
    <name evidence="1" type="ORF">FHR36_002603</name>
</gene>
<evidence type="ECO:0000313" key="2">
    <source>
        <dbReference type="Proteomes" id="UP001206483"/>
    </source>
</evidence>
<sequence>MTGHMCLTPATEDLVRDALGTLLAGLTGDGRRLVGVSCLAPGADTIFAEAVLGAGGELVAVLPSRDYRDRTVPPEHASSFDRLLAAATEITVLPFDTAEPAAFEAANARLVSVAQLLVAVWDGLPSAKGGGTASAVATARRAGVPVAIVWPEGAERAPDR</sequence>
<comment type="caution">
    <text evidence="1">The sequence shown here is derived from an EMBL/GenBank/DDBJ whole genome shotgun (WGS) entry which is preliminary data.</text>
</comment>
<protein>
    <submittedName>
        <fullName evidence="1">Rossmann fold nucleotide-binding protein DprA/Smf involved in DNA uptake</fullName>
    </submittedName>
</protein>
<dbReference type="PANTHER" id="PTHR38440">
    <property type="entry name" value="UPF0398 PROTEIN YPSA"/>
    <property type="match status" value="1"/>
</dbReference>
<dbReference type="EMBL" id="JAMZDX010000002">
    <property type="protein sequence ID" value="MCP2309479.1"/>
    <property type="molecule type" value="Genomic_DNA"/>
</dbReference>
<evidence type="ECO:0000313" key="1">
    <source>
        <dbReference type="EMBL" id="MCP2309479.1"/>
    </source>
</evidence>
<dbReference type="SUPFAM" id="SSF102405">
    <property type="entry name" value="MCP/YpsA-like"/>
    <property type="match status" value="1"/>
</dbReference>
<dbReference type="InterPro" id="IPR010697">
    <property type="entry name" value="YspA"/>
</dbReference>
<proteinExistence type="predicted"/>
<reference evidence="1 2" key="1">
    <citation type="submission" date="2022-06" db="EMBL/GenBank/DDBJ databases">
        <title>Sequencing the genomes of 1000 actinobacteria strains.</title>
        <authorList>
            <person name="Klenk H.-P."/>
        </authorList>
    </citation>
    <scope>NUCLEOTIDE SEQUENCE [LARGE SCALE GENOMIC DNA]</scope>
    <source>
        <strain evidence="1 2">DSM 41656</strain>
    </source>
</reference>
<keyword evidence="2" id="KW-1185">Reference proteome</keyword>
<dbReference type="Proteomes" id="UP001206483">
    <property type="component" value="Unassembled WGS sequence"/>
</dbReference>